<dbReference type="InterPro" id="IPR036796">
    <property type="entry name" value="Ribosomal_uL11_N_sf"/>
</dbReference>
<dbReference type="Gene3D" id="1.10.10.250">
    <property type="entry name" value="Ribosomal protein L11, C-terminal domain"/>
    <property type="match status" value="1"/>
</dbReference>
<dbReference type="EMBL" id="CALNXI010000428">
    <property type="protein sequence ID" value="CAH3026942.1"/>
    <property type="molecule type" value="Genomic_DNA"/>
</dbReference>
<dbReference type="InterPro" id="IPR036769">
    <property type="entry name" value="Ribosomal_uL11_C_sf"/>
</dbReference>
<comment type="subunit">
    <text evidence="4">Component of the mitochondrial ribosome large subunit (39S) which comprises a 16S rRNA and about 50 distinct proteins.</text>
</comment>
<organism evidence="10 11">
    <name type="scientific">Porites evermanni</name>
    <dbReference type="NCBI Taxonomy" id="104178"/>
    <lineage>
        <taxon>Eukaryota</taxon>
        <taxon>Metazoa</taxon>
        <taxon>Cnidaria</taxon>
        <taxon>Anthozoa</taxon>
        <taxon>Hexacorallia</taxon>
        <taxon>Scleractinia</taxon>
        <taxon>Fungiina</taxon>
        <taxon>Poritidae</taxon>
        <taxon>Porites</taxon>
    </lineage>
</organism>
<evidence type="ECO:0000256" key="5">
    <source>
        <dbReference type="ARBA" id="ARBA00040104"/>
    </source>
</evidence>
<dbReference type="CDD" id="cd00349">
    <property type="entry name" value="Ribosomal_L11"/>
    <property type="match status" value="1"/>
</dbReference>
<dbReference type="SMART" id="SM00649">
    <property type="entry name" value="RL11"/>
    <property type="match status" value="1"/>
</dbReference>
<dbReference type="InterPro" id="IPR000911">
    <property type="entry name" value="Ribosomal_uL11"/>
</dbReference>
<feature type="domain" description="Large ribosomal subunit protein uL11 C-terminal" evidence="8">
    <location>
        <begin position="74"/>
        <end position="143"/>
    </location>
</feature>
<evidence type="ECO:0000313" key="10">
    <source>
        <dbReference type="EMBL" id="CAH3026942.1"/>
    </source>
</evidence>
<dbReference type="Pfam" id="PF00298">
    <property type="entry name" value="Ribosomal_L11"/>
    <property type="match status" value="1"/>
</dbReference>
<evidence type="ECO:0000259" key="8">
    <source>
        <dbReference type="Pfam" id="PF00298"/>
    </source>
</evidence>
<dbReference type="Pfam" id="PF03946">
    <property type="entry name" value="Ribosomal_L11_N"/>
    <property type="match status" value="1"/>
</dbReference>
<evidence type="ECO:0000256" key="2">
    <source>
        <dbReference type="ARBA" id="ARBA00022980"/>
    </source>
</evidence>
<dbReference type="Proteomes" id="UP001159427">
    <property type="component" value="Unassembled WGS sequence"/>
</dbReference>
<dbReference type="NCBIfam" id="TIGR01632">
    <property type="entry name" value="L11_bact"/>
    <property type="match status" value="1"/>
</dbReference>
<dbReference type="PANTHER" id="PTHR11661">
    <property type="entry name" value="60S RIBOSOMAL PROTEIN L12"/>
    <property type="match status" value="1"/>
</dbReference>
<protein>
    <recommendedName>
        <fullName evidence="5">Large ribosomal subunit protein uL11m</fullName>
    </recommendedName>
    <alternativeName>
        <fullName evidence="6">39S ribosomal protein L11, mitochondrial</fullName>
    </alternativeName>
</protein>
<evidence type="ECO:0000256" key="6">
    <source>
        <dbReference type="ARBA" id="ARBA00041455"/>
    </source>
</evidence>
<dbReference type="SUPFAM" id="SSF54747">
    <property type="entry name" value="Ribosomal L11/L12e N-terminal domain"/>
    <property type="match status" value="1"/>
</dbReference>
<comment type="similarity">
    <text evidence="1 7">Belongs to the universal ribosomal protein uL11 family.</text>
</comment>
<keyword evidence="2 7" id="KW-0689">Ribosomal protein</keyword>
<dbReference type="HAMAP" id="MF_00736">
    <property type="entry name" value="Ribosomal_uL11"/>
    <property type="match status" value="1"/>
</dbReference>
<feature type="domain" description="Large ribosomal subunit protein uL11 N-terminal" evidence="9">
    <location>
        <begin position="11"/>
        <end position="68"/>
    </location>
</feature>
<keyword evidence="11" id="KW-1185">Reference proteome</keyword>
<dbReference type="InterPro" id="IPR020784">
    <property type="entry name" value="Ribosomal_uL11_N"/>
</dbReference>
<evidence type="ECO:0000256" key="1">
    <source>
        <dbReference type="ARBA" id="ARBA00010537"/>
    </source>
</evidence>
<evidence type="ECO:0000256" key="3">
    <source>
        <dbReference type="ARBA" id="ARBA00023274"/>
    </source>
</evidence>
<dbReference type="InterPro" id="IPR006519">
    <property type="entry name" value="Ribosomal_uL11_bac-typ"/>
</dbReference>
<evidence type="ECO:0000259" key="9">
    <source>
        <dbReference type="Pfam" id="PF03946"/>
    </source>
</evidence>
<accession>A0ABN8MEG0</accession>
<reference evidence="10 11" key="1">
    <citation type="submission" date="2022-05" db="EMBL/GenBank/DDBJ databases">
        <authorList>
            <consortium name="Genoscope - CEA"/>
            <person name="William W."/>
        </authorList>
    </citation>
    <scope>NUCLEOTIDE SEQUENCE [LARGE SCALE GENOMIC DNA]</scope>
</reference>
<dbReference type="PANTHER" id="PTHR11661:SF1">
    <property type="entry name" value="LARGE RIBOSOMAL SUBUNIT PROTEIN UL11M"/>
    <property type="match status" value="1"/>
</dbReference>
<evidence type="ECO:0000256" key="4">
    <source>
        <dbReference type="ARBA" id="ARBA00038782"/>
    </source>
</evidence>
<proteinExistence type="inferred from homology"/>
<dbReference type="InterPro" id="IPR020783">
    <property type="entry name" value="Ribosomal_uL11_C"/>
</dbReference>
<gene>
    <name evidence="10" type="ORF">PEVE_00030275</name>
</gene>
<dbReference type="SUPFAM" id="SSF46906">
    <property type="entry name" value="Ribosomal protein L11, C-terminal domain"/>
    <property type="match status" value="1"/>
</dbReference>
<keyword evidence="3 7" id="KW-0687">Ribonucleoprotein</keyword>
<evidence type="ECO:0000313" key="11">
    <source>
        <dbReference type="Proteomes" id="UP001159427"/>
    </source>
</evidence>
<name>A0ABN8MEG0_9CNID</name>
<comment type="caution">
    <text evidence="10">The sequence shown here is derived from an EMBL/GenBank/DDBJ whole genome shotgun (WGS) entry which is preliminary data.</text>
</comment>
<evidence type="ECO:0000256" key="7">
    <source>
        <dbReference type="RuleBase" id="RU003978"/>
    </source>
</evidence>
<sequence length="151" mass="16217">MAAKQLSGALRTYIAAGKATPSPPLGPSLGQRGVNIAQFCKEFNDRTKHIVTGVPIPTIIHYKGDRTFTFEMNSPPVSHFLKTAAGIEKGAQKPGREVAGTVTLKQIYEIAKIKKQDSNNRNVPLKSVCRSVIGSARSMGIQVIPGKDSDT</sequence>
<dbReference type="Gene3D" id="3.30.1550.10">
    <property type="entry name" value="Ribosomal protein L11/L12, N-terminal domain"/>
    <property type="match status" value="1"/>
</dbReference>